<protein>
    <submittedName>
        <fullName evidence="3">Nif3-like dinuclear metal center hexameric protein</fullName>
    </submittedName>
</protein>
<dbReference type="RefSeq" id="WP_367965983.1">
    <property type="nucleotide sequence ID" value="NZ_JBAKFI010000003.1"/>
</dbReference>
<evidence type="ECO:0000313" key="4">
    <source>
        <dbReference type="Proteomes" id="UP001556653"/>
    </source>
</evidence>
<dbReference type="Gene3D" id="3.40.1390.30">
    <property type="entry name" value="NIF3 (NGG1p interacting factor 3)-like"/>
    <property type="match status" value="2"/>
</dbReference>
<sequence>MVHRWQLSDYLDELLCPGRLSDFTPNGLQVEGRAEIRRLVTGVTASARFLAEAIEADADAVLVHHGYFWKGEPAPVTGMKAHRLRLLLRNDINLFAYHLPLDVHPVFGNNAVLADWLGIHVEGAAEAGGVPGLLWHGQLAEPIDADAFADRLATRLGRWVTPVVAGPHPVKRVAWCSGGGQKFMAAAAALRVDAYFSGEISEPTAHEARELGVHYFAAGHHATERGGVQALGEHLAAHFGLTHQFIDDANPA</sequence>
<gene>
    <name evidence="3" type="ORF">V6X64_00625</name>
</gene>
<keyword evidence="4" id="KW-1185">Reference proteome</keyword>
<comment type="similarity">
    <text evidence="1">Belongs to the GTP cyclohydrolase I type 2/NIF3 family.</text>
</comment>
<reference evidence="3 4" key="1">
    <citation type="submission" date="2024-02" db="EMBL/GenBank/DDBJ databases">
        <title>New especies of Spiribacter isolated from saline water.</title>
        <authorList>
            <person name="Leon M.J."/>
            <person name="De La Haba R."/>
            <person name="Sanchez-Porro C."/>
            <person name="Ventosa A."/>
        </authorList>
    </citation>
    <scope>NUCLEOTIDE SEQUENCE [LARGE SCALE GENOMIC DNA]</scope>
    <source>
        <strain evidence="4">ag22IC4-227</strain>
    </source>
</reference>
<dbReference type="Proteomes" id="UP001556653">
    <property type="component" value="Unassembled WGS sequence"/>
</dbReference>
<proteinExistence type="inferred from homology"/>
<name>A0ABV3S5V4_9GAMM</name>
<dbReference type="PANTHER" id="PTHR13799:SF14">
    <property type="entry name" value="GTP CYCLOHYDROLASE 1 TYPE 2 HOMOLOG"/>
    <property type="match status" value="1"/>
</dbReference>
<dbReference type="Pfam" id="PF01784">
    <property type="entry name" value="DUF34_NIF3"/>
    <property type="match status" value="1"/>
</dbReference>
<dbReference type="PANTHER" id="PTHR13799">
    <property type="entry name" value="NGG1 INTERACTING FACTOR 3"/>
    <property type="match status" value="1"/>
</dbReference>
<dbReference type="InterPro" id="IPR036069">
    <property type="entry name" value="DUF34/NIF3_sf"/>
</dbReference>
<evidence type="ECO:0000256" key="2">
    <source>
        <dbReference type="ARBA" id="ARBA00022723"/>
    </source>
</evidence>
<accession>A0ABV3S5V4</accession>
<comment type="caution">
    <text evidence="3">The sequence shown here is derived from an EMBL/GenBank/DDBJ whole genome shotgun (WGS) entry which is preliminary data.</text>
</comment>
<dbReference type="EMBL" id="JBAKFJ010000001">
    <property type="protein sequence ID" value="MEX0385498.1"/>
    <property type="molecule type" value="Genomic_DNA"/>
</dbReference>
<organism evidence="3 4">
    <name type="scientific">Spiribacter onubensis</name>
    <dbReference type="NCBI Taxonomy" id="3122420"/>
    <lineage>
        <taxon>Bacteria</taxon>
        <taxon>Pseudomonadati</taxon>
        <taxon>Pseudomonadota</taxon>
        <taxon>Gammaproteobacteria</taxon>
        <taxon>Chromatiales</taxon>
        <taxon>Ectothiorhodospiraceae</taxon>
        <taxon>Spiribacter</taxon>
    </lineage>
</organism>
<evidence type="ECO:0000256" key="1">
    <source>
        <dbReference type="ARBA" id="ARBA00006964"/>
    </source>
</evidence>
<dbReference type="InterPro" id="IPR002678">
    <property type="entry name" value="DUF34/NIF3"/>
</dbReference>
<evidence type="ECO:0000313" key="3">
    <source>
        <dbReference type="EMBL" id="MEX0385498.1"/>
    </source>
</evidence>
<dbReference type="SUPFAM" id="SSF102705">
    <property type="entry name" value="NIF3 (NGG1p interacting factor 3)-like"/>
    <property type="match status" value="1"/>
</dbReference>
<dbReference type="NCBIfam" id="TIGR00486">
    <property type="entry name" value="YbgI_SA1388"/>
    <property type="match status" value="1"/>
</dbReference>
<keyword evidence="2" id="KW-0479">Metal-binding</keyword>